<dbReference type="InterPro" id="IPR036390">
    <property type="entry name" value="WH_DNA-bd_sf"/>
</dbReference>
<dbReference type="KEGG" id="wcp:H9Q76_03440"/>
<gene>
    <name evidence="5" type="ORF">H9Q76_03440</name>
</gene>
<keyword evidence="6" id="KW-1185">Reference proteome</keyword>
<name>A0A7G9FP73_9FIRM</name>
<dbReference type="RefSeq" id="WP_021985639.1">
    <property type="nucleotide sequence ID" value="NZ_CP060632.1"/>
</dbReference>
<reference evidence="5 6" key="1">
    <citation type="submission" date="2020-08" db="EMBL/GenBank/DDBJ databases">
        <authorList>
            <person name="Liu C."/>
            <person name="Sun Q."/>
        </authorList>
    </citation>
    <scope>NUCLEOTIDE SEQUENCE [LARGE SCALE GENOMIC DNA]</scope>
    <source>
        <strain evidence="5 6">NSJ-4</strain>
    </source>
</reference>
<dbReference type="InterPro" id="IPR000524">
    <property type="entry name" value="Tscrpt_reg_HTH_GntR"/>
</dbReference>
<sequence length="133" mass="15049">MFIELDFNSNEAIYMQLRNQIILGIAQDKIKNGESLPSVRQLAEDIGVNMHTVNKAYALLRNDGYLKLDRRKGAVVCVTVESRKEQLEKVNLDMQMLVAEAICKDISLAEMHQIITDMYKEFGDIANGGNKET</sequence>
<proteinExistence type="predicted"/>
<dbReference type="CDD" id="cd07377">
    <property type="entry name" value="WHTH_GntR"/>
    <property type="match status" value="1"/>
</dbReference>
<organism evidence="5 6">
    <name type="scientific">Wujia chipingensis</name>
    <dbReference type="NCBI Taxonomy" id="2763670"/>
    <lineage>
        <taxon>Bacteria</taxon>
        <taxon>Bacillati</taxon>
        <taxon>Bacillota</taxon>
        <taxon>Clostridia</taxon>
        <taxon>Lachnospirales</taxon>
        <taxon>Lachnospiraceae</taxon>
        <taxon>Wujia</taxon>
    </lineage>
</organism>
<dbReference type="PANTHER" id="PTHR38445:SF12">
    <property type="entry name" value="GNTR-FAMILY TRANSCRIPTIONAL REGULATOR"/>
    <property type="match status" value="1"/>
</dbReference>
<dbReference type="Gene3D" id="1.10.10.10">
    <property type="entry name" value="Winged helix-like DNA-binding domain superfamily/Winged helix DNA-binding domain"/>
    <property type="match status" value="1"/>
</dbReference>
<dbReference type="PROSITE" id="PS50949">
    <property type="entry name" value="HTH_GNTR"/>
    <property type="match status" value="1"/>
</dbReference>
<feature type="domain" description="HTH gntR-type" evidence="4">
    <location>
        <begin position="11"/>
        <end position="79"/>
    </location>
</feature>
<dbReference type="EMBL" id="CP060632">
    <property type="protein sequence ID" value="QNM00355.1"/>
    <property type="molecule type" value="Genomic_DNA"/>
</dbReference>
<keyword evidence="1" id="KW-0805">Transcription regulation</keyword>
<dbReference type="PANTHER" id="PTHR38445">
    <property type="entry name" value="HTH-TYPE TRANSCRIPTIONAL REPRESSOR YTRA"/>
    <property type="match status" value="1"/>
</dbReference>
<dbReference type="Pfam" id="PF00392">
    <property type="entry name" value="GntR"/>
    <property type="match status" value="1"/>
</dbReference>
<evidence type="ECO:0000313" key="6">
    <source>
        <dbReference type="Proteomes" id="UP000515819"/>
    </source>
</evidence>
<dbReference type="GO" id="GO:0003677">
    <property type="term" value="F:DNA binding"/>
    <property type="evidence" value="ECO:0007669"/>
    <property type="project" value="UniProtKB-KW"/>
</dbReference>
<keyword evidence="3" id="KW-0804">Transcription</keyword>
<evidence type="ECO:0000256" key="3">
    <source>
        <dbReference type="ARBA" id="ARBA00023163"/>
    </source>
</evidence>
<evidence type="ECO:0000259" key="4">
    <source>
        <dbReference type="PROSITE" id="PS50949"/>
    </source>
</evidence>
<keyword evidence="2" id="KW-0238">DNA-binding</keyword>
<dbReference type="SMART" id="SM00345">
    <property type="entry name" value="HTH_GNTR"/>
    <property type="match status" value="1"/>
</dbReference>
<protein>
    <submittedName>
        <fullName evidence="5">GntR family transcriptional regulator</fullName>
    </submittedName>
</protein>
<dbReference type="SUPFAM" id="SSF46785">
    <property type="entry name" value="Winged helix' DNA-binding domain"/>
    <property type="match status" value="1"/>
</dbReference>
<accession>A0A7G9FP73</accession>
<dbReference type="InterPro" id="IPR036388">
    <property type="entry name" value="WH-like_DNA-bd_sf"/>
</dbReference>
<evidence type="ECO:0000256" key="2">
    <source>
        <dbReference type="ARBA" id="ARBA00023125"/>
    </source>
</evidence>
<dbReference type="AlphaFoldDB" id="A0A7G9FP73"/>
<evidence type="ECO:0000256" key="1">
    <source>
        <dbReference type="ARBA" id="ARBA00023015"/>
    </source>
</evidence>
<dbReference type="GO" id="GO:0003700">
    <property type="term" value="F:DNA-binding transcription factor activity"/>
    <property type="evidence" value="ECO:0007669"/>
    <property type="project" value="InterPro"/>
</dbReference>
<evidence type="ECO:0000313" key="5">
    <source>
        <dbReference type="EMBL" id="QNM00355.1"/>
    </source>
</evidence>
<dbReference type="Proteomes" id="UP000515819">
    <property type="component" value="Chromosome"/>
</dbReference>